<dbReference type="InterPro" id="IPR029063">
    <property type="entry name" value="SAM-dependent_MTases_sf"/>
</dbReference>
<dbReference type="AlphaFoldDB" id="A0A6C0K6F9"/>
<proteinExistence type="predicted"/>
<reference evidence="1" key="1">
    <citation type="journal article" date="2020" name="Nature">
        <title>Giant virus diversity and host interactions through global metagenomics.</title>
        <authorList>
            <person name="Schulz F."/>
            <person name="Roux S."/>
            <person name="Paez-Espino D."/>
            <person name="Jungbluth S."/>
            <person name="Walsh D.A."/>
            <person name="Denef V.J."/>
            <person name="McMahon K.D."/>
            <person name="Konstantinidis K.T."/>
            <person name="Eloe-Fadrosh E.A."/>
            <person name="Kyrpides N.C."/>
            <person name="Woyke T."/>
        </authorList>
    </citation>
    <scope>NUCLEOTIDE SEQUENCE</scope>
    <source>
        <strain evidence="1">GVMAG-S-1101171-110</strain>
    </source>
</reference>
<accession>A0A6C0K6F9</accession>
<dbReference type="EMBL" id="MN740798">
    <property type="protein sequence ID" value="QHU12297.1"/>
    <property type="molecule type" value="Genomic_DNA"/>
</dbReference>
<organism evidence="1">
    <name type="scientific">viral metagenome</name>
    <dbReference type="NCBI Taxonomy" id="1070528"/>
    <lineage>
        <taxon>unclassified sequences</taxon>
        <taxon>metagenomes</taxon>
        <taxon>organismal metagenomes</taxon>
    </lineage>
</organism>
<dbReference type="Gene3D" id="3.40.50.150">
    <property type="entry name" value="Vaccinia Virus protein VP39"/>
    <property type="match status" value="1"/>
</dbReference>
<sequence length="208" mass="24125">MTSWARNTIVKPTVQTSELESYFSKNDKEMFYQYLSKATNYFEYGSGGSTYQASKSSNLIKIYSVESDLEWYTKLKNKINNTNVNLIYCEMDTQPKTYGHPGPNSKLEDWVRYSSQICYLDPSDLNAIDFILIDGRFRVACCLNCFDIINSDCLIAFDDFLDRSKYHVVLEFYDIIDNTVDNRMVILKKKINITVPRGLIEKYQTDSG</sequence>
<protein>
    <recommendedName>
        <fullName evidence="2">Methyltransferase</fullName>
    </recommendedName>
</protein>
<evidence type="ECO:0000313" key="1">
    <source>
        <dbReference type="EMBL" id="QHU12297.1"/>
    </source>
</evidence>
<name>A0A6C0K6F9_9ZZZZ</name>
<evidence type="ECO:0008006" key="2">
    <source>
        <dbReference type="Google" id="ProtNLM"/>
    </source>
</evidence>